<evidence type="ECO:0000313" key="2">
    <source>
        <dbReference type="EMBL" id="MFC5835073.1"/>
    </source>
</evidence>
<evidence type="ECO:0000256" key="1">
    <source>
        <dbReference type="SAM" id="Phobius"/>
    </source>
</evidence>
<feature type="transmembrane region" description="Helical" evidence="1">
    <location>
        <begin position="100"/>
        <end position="119"/>
    </location>
</feature>
<sequence length="170" mass="18842">MNGRSRWGRIYGAPPWHLLSLALCFLLAGYAVTRVVEAGIWAGFLVWFVGAVILHDLVLFPLYSAADVAARTRTTRPRRRGRTAARPRTRLPGHAPAPTNYLRVPTAFSALLLLVWFPLVLRGAEPNYRAAVGLSTVPYLSRWILITLALFAASALVYLLRSLAAGRIRH</sequence>
<feature type="transmembrane region" description="Helical" evidence="1">
    <location>
        <begin position="44"/>
        <end position="70"/>
    </location>
</feature>
<dbReference type="RefSeq" id="WP_379524484.1">
    <property type="nucleotide sequence ID" value="NZ_JBHSPA010000117.1"/>
</dbReference>
<organism evidence="2 3">
    <name type="scientific">Nonomuraea insulae</name>
    <dbReference type="NCBI Taxonomy" id="1616787"/>
    <lineage>
        <taxon>Bacteria</taxon>
        <taxon>Bacillati</taxon>
        <taxon>Actinomycetota</taxon>
        <taxon>Actinomycetes</taxon>
        <taxon>Streptosporangiales</taxon>
        <taxon>Streptosporangiaceae</taxon>
        <taxon>Nonomuraea</taxon>
    </lineage>
</organism>
<evidence type="ECO:0008006" key="4">
    <source>
        <dbReference type="Google" id="ProtNLM"/>
    </source>
</evidence>
<protein>
    <recommendedName>
        <fullName evidence="4">Lipoprotein</fullName>
    </recommendedName>
</protein>
<name>A0ABW1DDQ0_9ACTN</name>
<reference evidence="3" key="1">
    <citation type="journal article" date="2019" name="Int. J. Syst. Evol. Microbiol.">
        <title>The Global Catalogue of Microorganisms (GCM) 10K type strain sequencing project: providing services to taxonomists for standard genome sequencing and annotation.</title>
        <authorList>
            <consortium name="The Broad Institute Genomics Platform"/>
            <consortium name="The Broad Institute Genome Sequencing Center for Infectious Disease"/>
            <person name="Wu L."/>
            <person name="Ma J."/>
        </authorList>
    </citation>
    <scope>NUCLEOTIDE SEQUENCE [LARGE SCALE GENOMIC DNA]</scope>
    <source>
        <strain evidence="3">CCUG 53903</strain>
    </source>
</reference>
<keyword evidence="1" id="KW-1133">Transmembrane helix</keyword>
<keyword evidence="1" id="KW-0812">Transmembrane</keyword>
<dbReference type="EMBL" id="JBHSPA010000117">
    <property type="protein sequence ID" value="MFC5835073.1"/>
    <property type="molecule type" value="Genomic_DNA"/>
</dbReference>
<gene>
    <name evidence="2" type="ORF">ACFPZ3_65525</name>
</gene>
<proteinExistence type="predicted"/>
<keyword evidence="3" id="KW-1185">Reference proteome</keyword>
<comment type="caution">
    <text evidence="2">The sequence shown here is derived from an EMBL/GenBank/DDBJ whole genome shotgun (WGS) entry which is preliminary data.</text>
</comment>
<keyword evidence="1" id="KW-0472">Membrane</keyword>
<feature type="transmembrane region" description="Helical" evidence="1">
    <location>
        <begin position="139"/>
        <end position="160"/>
    </location>
</feature>
<accession>A0ABW1DDQ0</accession>
<evidence type="ECO:0000313" key="3">
    <source>
        <dbReference type="Proteomes" id="UP001596058"/>
    </source>
</evidence>
<dbReference type="Proteomes" id="UP001596058">
    <property type="component" value="Unassembled WGS sequence"/>
</dbReference>